<protein>
    <submittedName>
        <fullName evidence="3">Uncharacterized protein</fullName>
    </submittedName>
</protein>
<dbReference type="AlphaFoldDB" id="A0A0V1PVM2"/>
<name>A0A0V1PVM2_9ASCO</name>
<keyword evidence="2" id="KW-1133">Transmembrane helix</keyword>
<feature type="compositionally biased region" description="Polar residues" evidence="1">
    <location>
        <begin position="10"/>
        <end position="40"/>
    </location>
</feature>
<dbReference type="OrthoDB" id="10419712at2759"/>
<proteinExistence type="predicted"/>
<keyword evidence="2" id="KW-0812">Transmembrane</keyword>
<organism evidence="3 4">
    <name type="scientific">Debaryomyces fabryi</name>
    <dbReference type="NCBI Taxonomy" id="58627"/>
    <lineage>
        <taxon>Eukaryota</taxon>
        <taxon>Fungi</taxon>
        <taxon>Dikarya</taxon>
        <taxon>Ascomycota</taxon>
        <taxon>Saccharomycotina</taxon>
        <taxon>Pichiomycetes</taxon>
        <taxon>Debaryomycetaceae</taxon>
        <taxon>Debaryomyces</taxon>
    </lineage>
</organism>
<comment type="caution">
    <text evidence="3">The sequence shown here is derived from an EMBL/GenBank/DDBJ whole genome shotgun (WGS) entry which is preliminary data.</text>
</comment>
<evidence type="ECO:0000256" key="1">
    <source>
        <dbReference type="SAM" id="MobiDB-lite"/>
    </source>
</evidence>
<dbReference type="Proteomes" id="UP000054251">
    <property type="component" value="Unassembled WGS sequence"/>
</dbReference>
<dbReference type="RefSeq" id="XP_015466404.1">
    <property type="nucleotide sequence ID" value="XM_015612745.1"/>
</dbReference>
<feature type="region of interest" description="Disordered" evidence="1">
    <location>
        <begin position="1"/>
        <end position="41"/>
    </location>
</feature>
<keyword evidence="4" id="KW-1185">Reference proteome</keyword>
<evidence type="ECO:0000256" key="2">
    <source>
        <dbReference type="SAM" id="Phobius"/>
    </source>
</evidence>
<feature type="transmembrane region" description="Helical" evidence="2">
    <location>
        <begin position="120"/>
        <end position="140"/>
    </location>
</feature>
<dbReference type="EMBL" id="LMYN01000093">
    <property type="protein sequence ID" value="KSA00302.1"/>
    <property type="molecule type" value="Genomic_DNA"/>
</dbReference>
<gene>
    <name evidence="3" type="ORF">AC631_03916</name>
</gene>
<evidence type="ECO:0000313" key="4">
    <source>
        <dbReference type="Proteomes" id="UP000054251"/>
    </source>
</evidence>
<sequence length="167" mass="19203">MKEPSPEPNYGTNHETNWNDSNESIASGISNHPTGENVDNGSVDHFATTGFEVSSFKRAKRYIKYLLGLRRSRREPLLPHHSPPPSPAAPRRPINYIIFDIIWNRILSEANRELLSNYKWVFFLLSILIVVAVLAITNNFEYLNVFLKNLFCYLINCLRKGTTDCYV</sequence>
<evidence type="ECO:0000313" key="3">
    <source>
        <dbReference type="EMBL" id="KSA00302.1"/>
    </source>
</evidence>
<dbReference type="GeneID" id="26840925"/>
<accession>A0A0V1PVM2</accession>
<reference evidence="3 4" key="1">
    <citation type="submission" date="2015-11" db="EMBL/GenBank/DDBJ databases">
        <title>The genome of Debaryomyces fabryi.</title>
        <authorList>
            <person name="Tafer H."/>
            <person name="Lopandic K."/>
        </authorList>
    </citation>
    <scope>NUCLEOTIDE SEQUENCE [LARGE SCALE GENOMIC DNA]</scope>
    <source>
        <strain evidence="3 4">CBS 789</strain>
    </source>
</reference>
<keyword evidence="2" id="KW-0472">Membrane</keyword>